<accession>A0A2V4A6Z6</accession>
<dbReference type="RefSeq" id="WP_110359305.1">
    <property type="nucleotide sequence ID" value="NZ_QFLI01000001.1"/>
</dbReference>
<comment type="catalytic activity">
    <reaction evidence="11">
        <text>a hydroperoxide + [thioredoxin]-dithiol = an alcohol + [thioredoxin]-disulfide + H2O</text>
        <dbReference type="Rhea" id="RHEA:62620"/>
        <dbReference type="Rhea" id="RHEA-COMP:10698"/>
        <dbReference type="Rhea" id="RHEA-COMP:10700"/>
        <dbReference type="ChEBI" id="CHEBI:15377"/>
        <dbReference type="ChEBI" id="CHEBI:29950"/>
        <dbReference type="ChEBI" id="CHEBI:30879"/>
        <dbReference type="ChEBI" id="CHEBI:35924"/>
        <dbReference type="ChEBI" id="CHEBI:50058"/>
        <dbReference type="EC" id="1.11.1.24"/>
    </reaction>
</comment>
<gene>
    <name evidence="13" type="ORF">DF185_03430</name>
</gene>
<dbReference type="Gene3D" id="3.40.30.10">
    <property type="entry name" value="Glutaredoxin"/>
    <property type="match status" value="1"/>
</dbReference>
<comment type="similarity">
    <text evidence="9">Belongs to the peroxiredoxin family. BCP/PrxQ subfamily.</text>
</comment>
<keyword evidence="5" id="KW-0560">Oxidoreductase</keyword>
<keyword evidence="3" id="KW-0575">Peroxidase</keyword>
<dbReference type="Pfam" id="PF00578">
    <property type="entry name" value="AhpC-TSA"/>
    <property type="match status" value="1"/>
</dbReference>
<comment type="caution">
    <text evidence="13">The sequence shown here is derived from an EMBL/GenBank/DDBJ whole genome shotgun (WGS) entry which is preliminary data.</text>
</comment>
<dbReference type="InterPro" id="IPR036249">
    <property type="entry name" value="Thioredoxin-like_sf"/>
</dbReference>
<dbReference type="CDD" id="cd02970">
    <property type="entry name" value="PRX_like2"/>
    <property type="match status" value="1"/>
</dbReference>
<keyword evidence="4" id="KW-0049">Antioxidant</keyword>
<proteinExistence type="inferred from homology"/>
<dbReference type="SUPFAM" id="SSF52833">
    <property type="entry name" value="Thioredoxin-like"/>
    <property type="match status" value="1"/>
</dbReference>
<evidence type="ECO:0000256" key="5">
    <source>
        <dbReference type="ARBA" id="ARBA00023002"/>
    </source>
</evidence>
<dbReference type="InterPro" id="IPR000866">
    <property type="entry name" value="AhpC/TSA"/>
</dbReference>
<dbReference type="Proteomes" id="UP000248079">
    <property type="component" value="Unassembled WGS sequence"/>
</dbReference>
<dbReference type="InterPro" id="IPR013766">
    <property type="entry name" value="Thioredoxin_domain"/>
</dbReference>
<evidence type="ECO:0000256" key="1">
    <source>
        <dbReference type="ARBA" id="ARBA00003330"/>
    </source>
</evidence>
<dbReference type="InterPro" id="IPR050924">
    <property type="entry name" value="Peroxiredoxin_BCP/PrxQ"/>
</dbReference>
<name>A0A2V4A6Z6_9BACT</name>
<evidence type="ECO:0000256" key="11">
    <source>
        <dbReference type="ARBA" id="ARBA00049091"/>
    </source>
</evidence>
<dbReference type="AlphaFoldDB" id="A0A2V4A6Z6"/>
<dbReference type="GO" id="GO:0008379">
    <property type="term" value="F:thioredoxin peroxidase activity"/>
    <property type="evidence" value="ECO:0007669"/>
    <property type="project" value="TreeGrafter"/>
</dbReference>
<dbReference type="PANTHER" id="PTHR42801">
    <property type="entry name" value="THIOREDOXIN-DEPENDENT PEROXIDE REDUCTASE"/>
    <property type="match status" value="1"/>
</dbReference>
<evidence type="ECO:0000256" key="4">
    <source>
        <dbReference type="ARBA" id="ARBA00022862"/>
    </source>
</evidence>
<dbReference type="PANTHER" id="PTHR42801:SF7">
    <property type="entry name" value="SLL1159 PROTEIN"/>
    <property type="match status" value="1"/>
</dbReference>
<reference evidence="13 14" key="1">
    <citation type="submission" date="2018-05" db="EMBL/GenBank/DDBJ databases">
        <title>Marinifilum breve JC075T sp. nov., a marine bacterium isolated from Yongle Blue Hole in the South China Sea.</title>
        <authorList>
            <person name="Fu T."/>
        </authorList>
    </citation>
    <scope>NUCLEOTIDE SEQUENCE [LARGE SCALE GENOMIC DNA]</scope>
    <source>
        <strain evidence="13 14">JC075</strain>
    </source>
</reference>
<evidence type="ECO:0000313" key="13">
    <source>
        <dbReference type="EMBL" id="PXY03150.1"/>
    </source>
</evidence>
<evidence type="ECO:0000256" key="10">
    <source>
        <dbReference type="ARBA" id="ARBA00042639"/>
    </source>
</evidence>
<feature type="domain" description="Thioredoxin" evidence="12">
    <location>
        <begin position="48"/>
        <end position="221"/>
    </location>
</feature>
<evidence type="ECO:0000256" key="8">
    <source>
        <dbReference type="ARBA" id="ARBA00032824"/>
    </source>
</evidence>
<evidence type="ECO:0000259" key="12">
    <source>
        <dbReference type="PROSITE" id="PS51352"/>
    </source>
</evidence>
<sequence>MENKEKRLDQELEKIMNDFSQSAPDKVKEIIGMGISTLAESDLLANAIKEGHKAPDFVLTNHQGEKVSLSNMLKNGPVVLTWYRGGWCPFCNMQLQYLQRSLPAFQELGASMLALTPEKPDGSLSVKEKNELEFEVLSDFNNEVAKSYGIVFKLNDEVSDLYKNTFNLDLEAYNDTDSDELPVPATYLIDQSGIVRYAYLNADYTKRAEPKDILEALKDLK</sequence>
<evidence type="ECO:0000256" key="2">
    <source>
        <dbReference type="ARBA" id="ARBA00013017"/>
    </source>
</evidence>
<dbReference type="GO" id="GO:0034599">
    <property type="term" value="P:cellular response to oxidative stress"/>
    <property type="evidence" value="ECO:0007669"/>
    <property type="project" value="TreeGrafter"/>
</dbReference>
<keyword evidence="6" id="KW-1015">Disulfide bond</keyword>
<evidence type="ECO:0000256" key="3">
    <source>
        <dbReference type="ARBA" id="ARBA00022559"/>
    </source>
</evidence>
<protein>
    <recommendedName>
        <fullName evidence="2">thioredoxin-dependent peroxiredoxin</fullName>
        <ecNumber evidence="2">1.11.1.24</ecNumber>
    </recommendedName>
    <alternativeName>
        <fullName evidence="8">Thioredoxin peroxidase</fullName>
    </alternativeName>
    <alternativeName>
        <fullName evidence="10">Thioredoxin-dependent peroxiredoxin Bcp</fullName>
    </alternativeName>
</protein>
<keyword evidence="7" id="KW-0676">Redox-active center</keyword>
<evidence type="ECO:0000256" key="6">
    <source>
        <dbReference type="ARBA" id="ARBA00023157"/>
    </source>
</evidence>
<dbReference type="EC" id="1.11.1.24" evidence="2"/>
<evidence type="ECO:0000256" key="9">
    <source>
        <dbReference type="ARBA" id="ARBA00038489"/>
    </source>
</evidence>
<organism evidence="13 14">
    <name type="scientific">Marinifilum breve</name>
    <dbReference type="NCBI Taxonomy" id="2184082"/>
    <lineage>
        <taxon>Bacteria</taxon>
        <taxon>Pseudomonadati</taxon>
        <taxon>Bacteroidota</taxon>
        <taxon>Bacteroidia</taxon>
        <taxon>Marinilabiliales</taxon>
        <taxon>Marinifilaceae</taxon>
    </lineage>
</organism>
<comment type="function">
    <text evidence="1">Thiol-specific peroxidase that catalyzes the reduction of hydrogen peroxide and organic hydroperoxides to water and alcohols, respectively. Plays a role in cell protection against oxidative stress by detoxifying peroxides and as sensor of hydrogen peroxide-mediated signaling events.</text>
</comment>
<dbReference type="GO" id="GO:0005737">
    <property type="term" value="C:cytoplasm"/>
    <property type="evidence" value="ECO:0007669"/>
    <property type="project" value="TreeGrafter"/>
</dbReference>
<evidence type="ECO:0000256" key="7">
    <source>
        <dbReference type="ARBA" id="ARBA00023284"/>
    </source>
</evidence>
<evidence type="ECO:0000313" key="14">
    <source>
        <dbReference type="Proteomes" id="UP000248079"/>
    </source>
</evidence>
<keyword evidence="14" id="KW-1185">Reference proteome</keyword>
<dbReference type="PROSITE" id="PS51352">
    <property type="entry name" value="THIOREDOXIN_2"/>
    <property type="match status" value="1"/>
</dbReference>
<dbReference type="OrthoDB" id="9805634at2"/>
<dbReference type="EMBL" id="QFLI01000001">
    <property type="protein sequence ID" value="PXY03150.1"/>
    <property type="molecule type" value="Genomic_DNA"/>
</dbReference>
<dbReference type="GO" id="GO:0045454">
    <property type="term" value="P:cell redox homeostasis"/>
    <property type="evidence" value="ECO:0007669"/>
    <property type="project" value="TreeGrafter"/>
</dbReference>